<dbReference type="GO" id="GO:0009088">
    <property type="term" value="P:threonine biosynthetic process"/>
    <property type="evidence" value="ECO:0007669"/>
    <property type="project" value="UniProtKB-UniRule"/>
</dbReference>
<keyword evidence="7" id="KW-0791">Threonine biosynthesis</keyword>
<dbReference type="PROSITE" id="PS00165">
    <property type="entry name" value="DEHYDRATASE_SER_THR"/>
    <property type="match status" value="1"/>
</dbReference>
<dbReference type="InterPro" id="IPR036052">
    <property type="entry name" value="TrpB-like_PALP_sf"/>
</dbReference>
<dbReference type="NCBIfam" id="TIGR00260">
    <property type="entry name" value="thrC"/>
    <property type="match status" value="1"/>
</dbReference>
<evidence type="ECO:0000256" key="1">
    <source>
        <dbReference type="ARBA" id="ARBA00001933"/>
    </source>
</evidence>
<comment type="catalytic activity">
    <reaction evidence="10">
        <text>O-phospho-L-homoserine + H2O = L-threonine + phosphate</text>
        <dbReference type="Rhea" id="RHEA:10840"/>
        <dbReference type="ChEBI" id="CHEBI:15377"/>
        <dbReference type="ChEBI" id="CHEBI:43474"/>
        <dbReference type="ChEBI" id="CHEBI:57590"/>
        <dbReference type="ChEBI" id="CHEBI:57926"/>
        <dbReference type="EC" id="4.2.3.1"/>
    </reaction>
</comment>
<dbReference type="CDD" id="cd01560">
    <property type="entry name" value="Thr-synth_2"/>
    <property type="match status" value="1"/>
</dbReference>
<evidence type="ECO:0000256" key="5">
    <source>
        <dbReference type="ARBA" id="ARBA00018679"/>
    </source>
</evidence>
<evidence type="ECO:0000256" key="11">
    <source>
        <dbReference type="NCBIfam" id="TIGR00260"/>
    </source>
</evidence>
<proteinExistence type="inferred from homology"/>
<dbReference type="AlphaFoldDB" id="A0A831RLK7"/>
<comment type="pathway">
    <text evidence="2">Amino-acid biosynthesis; L-threonine biosynthesis; L-threonine from L-aspartate: step 5/5.</text>
</comment>
<evidence type="ECO:0000256" key="2">
    <source>
        <dbReference type="ARBA" id="ARBA00004979"/>
    </source>
</evidence>
<evidence type="ECO:0000256" key="8">
    <source>
        <dbReference type="ARBA" id="ARBA00022898"/>
    </source>
</evidence>
<dbReference type="InterPro" id="IPR001926">
    <property type="entry name" value="TrpB-like_PALP"/>
</dbReference>
<keyword evidence="8 12" id="KW-0663">Pyridoxal phosphate</keyword>
<organism evidence="15">
    <name type="scientific">Sedimenticola thiotaurini</name>
    <dbReference type="NCBI Taxonomy" id="1543721"/>
    <lineage>
        <taxon>Bacteria</taxon>
        <taxon>Pseudomonadati</taxon>
        <taxon>Pseudomonadota</taxon>
        <taxon>Gammaproteobacteria</taxon>
        <taxon>Chromatiales</taxon>
        <taxon>Sedimenticolaceae</taxon>
        <taxon>Sedimenticola</taxon>
    </lineage>
</organism>
<dbReference type="GO" id="GO:0004795">
    <property type="term" value="F:threonine synthase activity"/>
    <property type="evidence" value="ECO:0007669"/>
    <property type="project" value="UniProtKB-UniRule"/>
</dbReference>
<dbReference type="UniPathway" id="UPA00050">
    <property type="reaction ID" value="UER00065"/>
</dbReference>
<evidence type="ECO:0000256" key="3">
    <source>
        <dbReference type="ARBA" id="ARBA00005517"/>
    </source>
</evidence>
<comment type="caution">
    <text evidence="15">The sequence shown here is derived from an EMBL/GenBank/DDBJ whole genome shotgun (WGS) entry which is preliminary data.</text>
</comment>
<dbReference type="PANTHER" id="PTHR42690:SF1">
    <property type="entry name" value="THREONINE SYNTHASE-LIKE 2"/>
    <property type="match status" value="1"/>
</dbReference>
<feature type="domain" description="Tryptophan synthase beta chain-like PALP" evidence="13">
    <location>
        <begin position="101"/>
        <end position="341"/>
    </location>
</feature>
<keyword evidence="9 15" id="KW-0456">Lyase</keyword>
<dbReference type="EC" id="4.2.3.1" evidence="4 11"/>
<dbReference type="InterPro" id="IPR051166">
    <property type="entry name" value="Threonine_Synthase"/>
</dbReference>
<evidence type="ECO:0000256" key="9">
    <source>
        <dbReference type="ARBA" id="ARBA00023239"/>
    </source>
</evidence>
<dbReference type="InterPro" id="IPR029144">
    <property type="entry name" value="Thr_synth_N"/>
</dbReference>
<dbReference type="Proteomes" id="UP000886251">
    <property type="component" value="Unassembled WGS sequence"/>
</dbReference>
<evidence type="ECO:0000259" key="13">
    <source>
        <dbReference type="Pfam" id="PF00291"/>
    </source>
</evidence>
<feature type="modified residue" description="N6-(pyridoxal phosphate)lysine" evidence="12">
    <location>
        <position position="111"/>
    </location>
</feature>
<name>A0A831RLK7_9GAMM</name>
<evidence type="ECO:0000256" key="7">
    <source>
        <dbReference type="ARBA" id="ARBA00022697"/>
    </source>
</evidence>
<evidence type="ECO:0000256" key="6">
    <source>
        <dbReference type="ARBA" id="ARBA00022605"/>
    </source>
</evidence>
<dbReference type="EMBL" id="DRKP01000075">
    <property type="protein sequence ID" value="HEB96137.1"/>
    <property type="molecule type" value="Genomic_DNA"/>
</dbReference>
<dbReference type="Gene3D" id="3.90.1380.10">
    <property type="entry name" value="Threonine synthase, N-terminal domain"/>
    <property type="match status" value="1"/>
</dbReference>
<dbReference type="Gene3D" id="3.40.50.1100">
    <property type="match status" value="2"/>
</dbReference>
<sequence>MRYLSTRGGVEPVTFSQAVMMGLATDGGLLLPENFPQVDGETLRRWAGLPFTELAVEVMAPYVGTDLDRRSLADLVERSYAGFSHPEVTPVVEVGDRHVLELFHGPTAAFKDVALQFLGNLFEWLLERSGGRLNILGATSGDTGSAAIYGVRGQERIDIFILHPYQRVSPIQERQMTTVLDANVHNIAIEGTFDDGQRIVKELFNDLAFKSEYSLGAVNSINWARILAQVVYYFYSWARVTGGDPERAVVFSVPTGNFGDIFAGYVASRMGLPVRKLILATNRNDILSRFVNTGVYQAREVHHTISPSMDIQISSNFERYLYYLMDRDPAAVRGLMEQMAREGRLEVPPEKQAEVARLFHAEAVSEEETLEQIRRTFEESDYILDPHTAVGVRAARGYPGAICLATAHPAKFGDAVKQAIGVEAPPPPSLQGLMEKETRCERLPAETAAIKEYIKRTLAQRHGQTMEE</sequence>
<keyword evidence="6" id="KW-0028">Amino-acid biosynthesis</keyword>
<accession>A0A831RLK7</accession>
<dbReference type="InterPro" id="IPR037158">
    <property type="entry name" value="Thr_synth_N_sf"/>
</dbReference>
<dbReference type="Pfam" id="PF24857">
    <property type="entry name" value="THR4_C"/>
    <property type="match status" value="1"/>
</dbReference>
<dbReference type="PANTHER" id="PTHR42690">
    <property type="entry name" value="THREONINE SYNTHASE FAMILY MEMBER"/>
    <property type="match status" value="1"/>
</dbReference>
<dbReference type="GO" id="GO:0030170">
    <property type="term" value="F:pyridoxal phosphate binding"/>
    <property type="evidence" value="ECO:0007669"/>
    <property type="project" value="InterPro"/>
</dbReference>
<gene>
    <name evidence="15" type="ORF">ENI96_06880</name>
</gene>
<evidence type="ECO:0000256" key="12">
    <source>
        <dbReference type="PIRSR" id="PIRSR604450-51"/>
    </source>
</evidence>
<protein>
    <recommendedName>
        <fullName evidence="5 11">Threonine synthase</fullName>
        <ecNumber evidence="4 11">4.2.3.1</ecNumber>
    </recommendedName>
</protein>
<dbReference type="InterPro" id="IPR000634">
    <property type="entry name" value="Ser/Thr_deHydtase_PyrdxlP-BS"/>
</dbReference>
<evidence type="ECO:0000256" key="10">
    <source>
        <dbReference type="ARBA" id="ARBA00049144"/>
    </source>
</evidence>
<dbReference type="Pfam" id="PF14821">
    <property type="entry name" value="Thr_synth_N"/>
    <property type="match status" value="1"/>
</dbReference>
<dbReference type="Pfam" id="PF00291">
    <property type="entry name" value="PALP"/>
    <property type="match status" value="1"/>
</dbReference>
<evidence type="ECO:0000259" key="14">
    <source>
        <dbReference type="Pfam" id="PF14821"/>
    </source>
</evidence>
<evidence type="ECO:0000313" key="15">
    <source>
        <dbReference type="EMBL" id="HEB96137.1"/>
    </source>
</evidence>
<dbReference type="InterPro" id="IPR004450">
    <property type="entry name" value="Thr_synthase-like"/>
</dbReference>
<dbReference type="SUPFAM" id="SSF53686">
    <property type="entry name" value="Tryptophan synthase beta subunit-like PLP-dependent enzymes"/>
    <property type="match status" value="1"/>
</dbReference>
<feature type="domain" description="Threonine synthase N-terminal" evidence="14">
    <location>
        <begin position="2"/>
        <end position="80"/>
    </location>
</feature>
<evidence type="ECO:0000256" key="4">
    <source>
        <dbReference type="ARBA" id="ARBA00013028"/>
    </source>
</evidence>
<reference evidence="15" key="1">
    <citation type="journal article" date="2020" name="mSystems">
        <title>Genome- and Community-Level Interaction Insights into Carbon Utilization and Element Cycling Functions of Hydrothermarchaeota in Hydrothermal Sediment.</title>
        <authorList>
            <person name="Zhou Z."/>
            <person name="Liu Y."/>
            <person name="Xu W."/>
            <person name="Pan J."/>
            <person name="Luo Z.H."/>
            <person name="Li M."/>
        </authorList>
    </citation>
    <scope>NUCLEOTIDE SEQUENCE [LARGE SCALE GENOMIC DNA]</scope>
    <source>
        <strain evidence="15">HyVt-443</strain>
    </source>
</reference>
<comment type="similarity">
    <text evidence="3">Belongs to the threonine synthase family.</text>
</comment>
<comment type="cofactor">
    <cofactor evidence="1 12">
        <name>pyridoxal 5'-phosphate</name>
        <dbReference type="ChEBI" id="CHEBI:597326"/>
    </cofactor>
</comment>